<feature type="transmembrane region" description="Helical" evidence="1">
    <location>
        <begin position="125"/>
        <end position="143"/>
    </location>
</feature>
<dbReference type="EMBL" id="LFJN01000005">
    <property type="protein sequence ID" value="KPI43622.1"/>
    <property type="molecule type" value="Genomic_DNA"/>
</dbReference>
<evidence type="ECO:0000256" key="1">
    <source>
        <dbReference type="SAM" id="Phobius"/>
    </source>
</evidence>
<dbReference type="GeneID" id="28739205"/>
<dbReference type="STRING" id="1664694.A0A0N1H8U0"/>
<keyword evidence="3" id="KW-1185">Reference proteome</keyword>
<accession>A0A0N1H8U0</accession>
<name>A0A0N1H8U0_9EURO</name>
<dbReference type="OrthoDB" id="5392263at2759"/>
<dbReference type="AlphaFoldDB" id="A0A0N1H8U0"/>
<gene>
    <name evidence="2" type="ORF">AB675_6994</name>
</gene>
<evidence type="ECO:0000313" key="3">
    <source>
        <dbReference type="Proteomes" id="UP000038010"/>
    </source>
</evidence>
<feature type="transmembrane region" description="Helical" evidence="1">
    <location>
        <begin position="287"/>
        <end position="306"/>
    </location>
</feature>
<feature type="transmembrane region" description="Helical" evidence="1">
    <location>
        <begin position="376"/>
        <end position="396"/>
    </location>
</feature>
<dbReference type="VEuPathDB" id="FungiDB:AB675_6994"/>
<keyword evidence="1" id="KW-1133">Transmembrane helix</keyword>
<feature type="transmembrane region" description="Helical" evidence="1">
    <location>
        <begin position="90"/>
        <end position="113"/>
    </location>
</feature>
<protein>
    <submittedName>
        <fullName evidence="2">Uncharacterized protein</fullName>
    </submittedName>
</protein>
<feature type="transmembrane region" description="Helical" evidence="1">
    <location>
        <begin position="318"/>
        <end position="336"/>
    </location>
</feature>
<dbReference type="RefSeq" id="XP_018003585.1">
    <property type="nucleotide sequence ID" value="XM_018147326.1"/>
</dbReference>
<feature type="transmembrane region" description="Helical" evidence="1">
    <location>
        <begin position="253"/>
        <end position="275"/>
    </location>
</feature>
<keyword evidence="1" id="KW-0812">Transmembrane</keyword>
<dbReference type="Proteomes" id="UP000038010">
    <property type="component" value="Unassembled WGS sequence"/>
</dbReference>
<proteinExistence type="predicted"/>
<organism evidence="2 3">
    <name type="scientific">Cyphellophora attinorum</name>
    <dbReference type="NCBI Taxonomy" id="1664694"/>
    <lineage>
        <taxon>Eukaryota</taxon>
        <taxon>Fungi</taxon>
        <taxon>Dikarya</taxon>
        <taxon>Ascomycota</taxon>
        <taxon>Pezizomycotina</taxon>
        <taxon>Eurotiomycetes</taxon>
        <taxon>Chaetothyriomycetidae</taxon>
        <taxon>Chaetothyriales</taxon>
        <taxon>Cyphellophoraceae</taxon>
        <taxon>Cyphellophora</taxon>
    </lineage>
</organism>
<reference evidence="2 3" key="1">
    <citation type="submission" date="2015-06" db="EMBL/GenBank/DDBJ databases">
        <title>Draft genome of the ant-associated black yeast Phialophora attae CBS 131958.</title>
        <authorList>
            <person name="Moreno L.F."/>
            <person name="Stielow B.J."/>
            <person name="de Hoog S."/>
            <person name="Vicente V.A."/>
            <person name="Weiss V.A."/>
            <person name="de Vries M."/>
            <person name="Cruz L.M."/>
            <person name="Souza E.M."/>
        </authorList>
    </citation>
    <scope>NUCLEOTIDE SEQUENCE [LARGE SCALE GENOMIC DNA]</scope>
    <source>
        <strain evidence="2 3">CBS 131958</strain>
    </source>
</reference>
<keyword evidence="1" id="KW-0472">Membrane</keyword>
<evidence type="ECO:0000313" key="2">
    <source>
        <dbReference type="EMBL" id="KPI43622.1"/>
    </source>
</evidence>
<sequence length="426" mass="48957">MCHAVTRARRREVQEQASDAYYVLSCINQYEFPTKPRDEERQRFLRNTMVLRGTLWPLLEDQEIHETQRHQLHILTANLAYQLRLQRRKAVWPVAVSIIWFLIAFIISVVTAFADLGDNTKAHSLALGLLLSWLPVIVVTSIVDRNPVSATRCATLIQRWLYNVSAVVPVTIAPSVPLWTQSIEEALEKPMDQFDIGAFVGQGRRLRYCGIVNGVLDKIKYEDEKHLRLADLTANATPNSFEACIRSRPRSWYIIWLLSQAIVIMAFSMAFEVSFNTPTIGFGCRSLAYFIWFLVSSVSWVILGIWQEPSDLLRCISWFTNGFSALALFTIMMLQLTNGLNSCLCKVSVFGSRTYGGYMDFENGEFYHRHYHVQKYWIPASVFGLLSCSAPIFWAVRRWSKSSSLWKVSEDLLLEQMEGLKLDWLT</sequence>
<comment type="caution">
    <text evidence="2">The sequence shown here is derived from an EMBL/GenBank/DDBJ whole genome shotgun (WGS) entry which is preliminary data.</text>
</comment>